<dbReference type="EMBL" id="FPLJ01000051">
    <property type="protein sequence ID" value="SGY90999.1"/>
    <property type="molecule type" value="Genomic_DNA"/>
</dbReference>
<dbReference type="HOGENOM" id="CLU_053325_7_0_6"/>
<dbReference type="STRING" id="80854.MVIS_3939"/>
<dbReference type="Proteomes" id="UP000183794">
    <property type="component" value="Unassembled WGS sequence"/>
</dbReference>
<reference evidence="10 12" key="1">
    <citation type="submission" date="2016-11" db="EMBL/GenBank/DDBJ databases">
        <authorList>
            <person name="Jaros S."/>
            <person name="Januszkiewicz K."/>
            <person name="Wedrychowicz H."/>
        </authorList>
    </citation>
    <scope>NUCLEOTIDE SEQUENCE [LARGE SCALE GENOMIC DNA]</scope>
    <source>
        <strain evidence="10">NVI 5450</strain>
    </source>
</reference>
<dbReference type="EMBL" id="FPLD01000061">
    <property type="protein sequence ID" value="SGZ00191.1"/>
    <property type="molecule type" value="Genomic_DNA"/>
</dbReference>
<keyword evidence="4 7" id="KW-1133">Transmembrane helix</keyword>
<feature type="transmembrane region" description="Helical" evidence="7">
    <location>
        <begin position="13"/>
        <end position="34"/>
    </location>
</feature>
<evidence type="ECO:0000313" key="11">
    <source>
        <dbReference type="Proteomes" id="UP000182660"/>
    </source>
</evidence>
<organism evidence="10 12">
    <name type="scientific">Moritella viscosa</name>
    <dbReference type="NCBI Taxonomy" id="80854"/>
    <lineage>
        <taxon>Bacteria</taxon>
        <taxon>Pseudomonadati</taxon>
        <taxon>Pseudomonadota</taxon>
        <taxon>Gammaproteobacteria</taxon>
        <taxon>Alteromonadales</taxon>
        <taxon>Moritellaceae</taxon>
        <taxon>Moritella</taxon>
    </lineage>
</organism>
<dbReference type="Proteomes" id="UP000182660">
    <property type="component" value="Unassembled WGS sequence"/>
</dbReference>
<keyword evidence="2" id="KW-1003">Cell membrane</keyword>
<comment type="subcellular location">
    <subcellularLocation>
        <location evidence="1">Cell membrane</location>
        <topology evidence="1">Multi-pass membrane protein</topology>
    </subcellularLocation>
    <subcellularLocation>
        <location evidence="6">Membrane</location>
        <topology evidence="6">Multi-pass membrane protein</topology>
    </subcellularLocation>
</comment>
<dbReference type="InterPro" id="IPR050790">
    <property type="entry name" value="ExbB/TolQ_transport"/>
</dbReference>
<evidence type="ECO:0000256" key="6">
    <source>
        <dbReference type="RuleBase" id="RU004057"/>
    </source>
</evidence>
<dbReference type="PANTHER" id="PTHR30625">
    <property type="entry name" value="PROTEIN TOLQ"/>
    <property type="match status" value="1"/>
</dbReference>
<feature type="domain" description="MotA/TolQ/ExbB proton channel" evidence="8">
    <location>
        <begin position="70"/>
        <end position="157"/>
    </location>
</feature>
<dbReference type="GO" id="GO:0005886">
    <property type="term" value="C:plasma membrane"/>
    <property type="evidence" value="ECO:0007669"/>
    <property type="project" value="UniProtKB-SubCell"/>
</dbReference>
<dbReference type="PATRIC" id="fig|80854.5.peg.4168"/>
<evidence type="ECO:0000256" key="1">
    <source>
        <dbReference type="ARBA" id="ARBA00004651"/>
    </source>
</evidence>
<accession>A0A090KD72</accession>
<feature type="transmembrane region" description="Helical" evidence="7">
    <location>
        <begin position="124"/>
        <end position="145"/>
    </location>
</feature>
<evidence type="ECO:0000256" key="5">
    <source>
        <dbReference type="ARBA" id="ARBA00023136"/>
    </source>
</evidence>
<sequence length="168" mass="18581">MSGFIDFLSNASVIFWVIMLLSVVMWWTIARCYLQYALQYPVLSLHYQREWAQWQGQSHLLAVAVRDGFISELQSQLTRKLIFIKTLTGVLPLLGLLGTVDGMIDNFSVLSDSLGVSELFSSGIAQALLTTLAGLVTGLSGLFFCHSLNKRANLLTLDLAQKLVVKGI</sequence>
<evidence type="ECO:0000256" key="2">
    <source>
        <dbReference type="ARBA" id="ARBA00022475"/>
    </source>
</evidence>
<evidence type="ECO:0000313" key="12">
    <source>
        <dbReference type="Proteomes" id="UP000183794"/>
    </source>
</evidence>
<dbReference type="Pfam" id="PF01618">
    <property type="entry name" value="MotA_ExbB"/>
    <property type="match status" value="1"/>
</dbReference>
<reference evidence="9 11" key="2">
    <citation type="submission" date="2016-11" db="EMBL/GenBank/DDBJ databases">
        <authorList>
            <person name="Klemetsen T."/>
        </authorList>
    </citation>
    <scope>NUCLEOTIDE SEQUENCE [LARGE SCALE GENOMIC DNA]</scope>
    <source>
        <strain evidence="9">MT 2528</strain>
    </source>
</reference>
<dbReference type="OrthoDB" id="5906274at2"/>
<keyword evidence="6" id="KW-0653">Protein transport</keyword>
<keyword evidence="6" id="KW-0813">Transport</keyword>
<evidence type="ECO:0000256" key="4">
    <source>
        <dbReference type="ARBA" id="ARBA00022989"/>
    </source>
</evidence>
<dbReference type="InterPro" id="IPR002898">
    <property type="entry name" value="MotA_ExbB_proton_chnl"/>
</dbReference>
<dbReference type="RefSeq" id="WP_045111899.1">
    <property type="nucleotide sequence ID" value="NZ_CAWQZC010000150.1"/>
</dbReference>
<feature type="transmembrane region" description="Helical" evidence="7">
    <location>
        <begin position="82"/>
        <end position="104"/>
    </location>
</feature>
<evidence type="ECO:0000256" key="3">
    <source>
        <dbReference type="ARBA" id="ARBA00022692"/>
    </source>
</evidence>
<gene>
    <name evidence="9" type="ORF">MT2528_2053</name>
    <name evidence="10" type="ORF">NVI5450_2276</name>
</gene>
<dbReference type="GO" id="GO:0017038">
    <property type="term" value="P:protein import"/>
    <property type="evidence" value="ECO:0007669"/>
    <property type="project" value="TreeGrafter"/>
</dbReference>
<name>A0A090KD72_9GAMM</name>
<protein>
    <submittedName>
        <fullName evidence="10">TonB system transport protein</fullName>
    </submittedName>
</protein>
<evidence type="ECO:0000259" key="8">
    <source>
        <dbReference type="Pfam" id="PF01618"/>
    </source>
</evidence>
<evidence type="ECO:0000313" key="9">
    <source>
        <dbReference type="EMBL" id="SGY90999.1"/>
    </source>
</evidence>
<keyword evidence="11" id="KW-1185">Reference proteome</keyword>
<dbReference type="KEGG" id="mvs:MVIS_3939"/>
<dbReference type="AlphaFoldDB" id="A0A090KD72"/>
<keyword evidence="5 7" id="KW-0472">Membrane</keyword>
<dbReference type="PANTHER" id="PTHR30625:SF18">
    <property type="entry name" value="TONB2 ENERGY TRANSDUCTION SYSTEM INNER MEMBRANE COMPONENT EXBB"/>
    <property type="match status" value="1"/>
</dbReference>
<keyword evidence="3 7" id="KW-0812">Transmembrane</keyword>
<evidence type="ECO:0000313" key="10">
    <source>
        <dbReference type="EMBL" id="SGZ00191.1"/>
    </source>
</evidence>
<dbReference type="GeneID" id="61295956"/>
<evidence type="ECO:0000256" key="7">
    <source>
        <dbReference type="SAM" id="Phobius"/>
    </source>
</evidence>
<comment type="similarity">
    <text evidence="6">Belongs to the exbB/tolQ family.</text>
</comment>
<proteinExistence type="inferred from homology"/>